<dbReference type="AlphaFoldDB" id="N9WK15"/>
<proteinExistence type="predicted"/>
<evidence type="ECO:0000313" key="3">
    <source>
        <dbReference type="Proteomes" id="UP000013051"/>
    </source>
</evidence>
<reference evidence="2 3" key="1">
    <citation type="submission" date="2013-01" db="EMBL/GenBank/DDBJ databases">
        <title>The Genome Sequence of Clostridium innocuum 2959.</title>
        <authorList>
            <consortium name="The Broad Institute Genome Sequencing Platform"/>
            <person name="Earl A."/>
            <person name="Ward D."/>
            <person name="Feldgarden M."/>
            <person name="Gevers D."/>
            <person name="Courvalin P."/>
            <person name="Lambert T."/>
            <person name="Walker B."/>
            <person name="Young S.K."/>
            <person name="Zeng Q."/>
            <person name="Gargeya S."/>
            <person name="Fitzgerald M."/>
            <person name="Haas B."/>
            <person name="Abouelleil A."/>
            <person name="Alvarado L."/>
            <person name="Arachchi H.M."/>
            <person name="Berlin A.M."/>
            <person name="Chapman S.B."/>
            <person name="Dewar J."/>
            <person name="Goldberg J."/>
            <person name="Griggs A."/>
            <person name="Gujja S."/>
            <person name="Hansen M."/>
            <person name="Howarth C."/>
            <person name="Imamovic A."/>
            <person name="Larimer J."/>
            <person name="McCowan C."/>
            <person name="Murphy C."/>
            <person name="Neiman D."/>
            <person name="Pearson M."/>
            <person name="Priest M."/>
            <person name="Roberts A."/>
            <person name="Saif S."/>
            <person name="Shea T."/>
            <person name="Sisk P."/>
            <person name="Sykes S."/>
            <person name="Wortman J."/>
            <person name="Nusbaum C."/>
            <person name="Birren B."/>
        </authorList>
    </citation>
    <scope>NUCLEOTIDE SEQUENCE [LARGE SCALE GENOMIC DNA]</scope>
    <source>
        <strain evidence="2 3">2959</strain>
    </source>
</reference>
<dbReference type="Proteomes" id="UP000013051">
    <property type="component" value="Unassembled WGS sequence"/>
</dbReference>
<protein>
    <recommendedName>
        <fullName evidence="1">Large polyvalent protein-associated domain-containing protein</fullName>
    </recommendedName>
</protein>
<dbReference type="RefSeq" id="WP_002610999.1">
    <property type="nucleotide sequence ID" value="NZ_KB850946.1"/>
</dbReference>
<comment type="caution">
    <text evidence="2">The sequence shown here is derived from an EMBL/GenBank/DDBJ whole genome shotgun (WGS) entry which is preliminary data.</text>
</comment>
<dbReference type="EMBL" id="AGYV01000012">
    <property type="protein sequence ID" value="ENY83988.1"/>
    <property type="molecule type" value="Genomic_DNA"/>
</dbReference>
<dbReference type="InterPro" id="IPR040789">
    <property type="entry name" value="LPD11"/>
</dbReference>
<feature type="domain" description="Large polyvalent protein-associated" evidence="1">
    <location>
        <begin position="111"/>
        <end position="176"/>
    </location>
</feature>
<gene>
    <name evidence="2" type="ORF">HMPREF1094_04419</name>
</gene>
<sequence>MVNSEIIHHEMNEILKIKKKEVNKMRFDKERFFKDLQEKKPEVYGNDKVQELIGIVIDRHYKKVENDEIVYDDDLLLELYDMVPEMSFNEIDEYGMCLSNEMQMMIDGSYQHEYMMLGRLQQDCEYYLGYGQRSERNLWADTVQDHIHAMKRYYNQVPIKPEWLSYKDILRYEAKMTTLKSLDDLRDLLEAHDWKIYDGGTSWEIEQYSPAGEDFVFCIQHDKSLEKAVEQICEYAMNFDQEEHIAMWLEARTVDDNRMNVPSPSELVEDAKEIQGMLDELDYVLDNCTLMEKKQETDIELEEEMEDIEK</sequence>
<organism evidence="2 3">
    <name type="scientific">[Clostridium] innocuum 2959</name>
    <dbReference type="NCBI Taxonomy" id="999413"/>
    <lineage>
        <taxon>Bacteria</taxon>
        <taxon>Bacillati</taxon>
        <taxon>Bacillota</taxon>
        <taxon>Clostridia</taxon>
        <taxon>Eubacteriales</taxon>
        <taxon>Clostridiaceae</taxon>
        <taxon>Clostridium</taxon>
    </lineage>
</organism>
<name>N9WK15_CLOIN</name>
<accession>N9WK15</accession>
<evidence type="ECO:0000313" key="2">
    <source>
        <dbReference type="EMBL" id="ENY83988.1"/>
    </source>
</evidence>
<dbReference type="HOGENOM" id="CLU_896311_0_0_9"/>
<dbReference type="eggNOG" id="ENOG5032VNV">
    <property type="taxonomic scope" value="Bacteria"/>
</dbReference>
<dbReference type="PATRIC" id="fig|999413.4.peg.4733"/>
<dbReference type="Pfam" id="PF18824">
    <property type="entry name" value="LPD11"/>
    <property type="match status" value="1"/>
</dbReference>
<keyword evidence="3" id="KW-1185">Reference proteome</keyword>
<evidence type="ECO:0000259" key="1">
    <source>
        <dbReference type="Pfam" id="PF18824"/>
    </source>
</evidence>